<dbReference type="PANTHER" id="PTHR31239">
    <property type="entry name" value="NICOLIN 1"/>
    <property type="match status" value="1"/>
</dbReference>
<dbReference type="Ensembl" id="ENSGEVT00005015334.1">
    <property type="protein sequence ID" value="ENSGEVP00005014624.1"/>
    <property type="gene ID" value="ENSGEVG00005010399.1"/>
</dbReference>
<proteinExistence type="predicted"/>
<dbReference type="OrthoDB" id="73161at2759"/>
<dbReference type="GeneTree" id="ENSGT00390000001505"/>
<evidence type="ECO:0000313" key="1">
    <source>
        <dbReference type="Ensembl" id="ENSGEVP00005014624.1"/>
    </source>
</evidence>
<protein>
    <submittedName>
        <fullName evidence="1">Nicolin 1, tubulin polyglutamylase complex subunit</fullName>
    </submittedName>
</protein>
<gene>
    <name evidence="1" type="primary">NICN1</name>
</gene>
<dbReference type="PANTHER" id="PTHR31239:SF2">
    <property type="entry name" value="NICOLIN-1"/>
    <property type="match status" value="1"/>
</dbReference>
<dbReference type="GO" id="GO:0005654">
    <property type="term" value="C:nucleoplasm"/>
    <property type="evidence" value="ECO:0007669"/>
    <property type="project" value="Ensembl"/>
</dbReference>
<keyword evidence="2" id="KW-1185">Reference proteome</keyword>
<sequence length="218" mass="24348">MATGPAPCTVRSPVALQVGDVKTDLARPGVAVIDVALPSAQPLDLQEIIFKNSYTAFLTVRVQRCRPCDVGRDGARKWVTCLWNHCLMPSPHTEAGSQDYFSLSRHQLLCDVDQVTAMRLILRQPSPFWLHFTLEELLLYPSALQTDFPSWLSYLAPSRTPISITIACLQGVPDPEKVSTEVQQLWVLTEMIRANQTAARIGRFDVDGCYDINLLSYT</sequence>
<dbReference type="AlphaFoldDB" id="A0A8C4WE23"/>
<dbReference type="InterPro" id="IPR040235">
    <property type="entry name" value="Nicolin-1"/>
</dbReference>
<organism evidence="1 2">
    <name type="scientific">Gopherus evgoodei</name>
    <name type="common">Goodes thornscrub tortoise</name>
    <dbReference type="NCBI Taxonomy" id="1825980"/>
    <lineage>
        <taxon>Eukaryota</taxon>
        <taxon>Metazoa</taxon>
        <taxon>Chordata</taxon>
        <taxon>Craniata</taxon>
        <taxon>Vertebrata</taxon>
        <taxon>Euteleostomi</taxon>
        <taxon>Archelosauria</taxon>
        <taxon>Testudinata</taxon>
        <taxon>Testudines</taxon>
        <taxon>Cryptodira</taxon>
        <taxon>Durocryptodira</taxon>
        <taxon>Testudinoidea</taxon>
        <taxon>Testudinidae</taxon>
        <taxon>Gopherus</taxon>
    </lineage>
</organism>
<evidence type="ECO:0000313" key="2">
    <source>
        <dbReference type="Proteomes" id="UP000694390"/>
    </source>
</evidence>
<reference evidence="1" key="1">
    <citation type="submission" date="2019-06" db="EMBL/GenBank/DDBJ databases">
        <title>G10K-VGP Goodes thornscrub tortoise genome, primary haplotype.</title>
        <authorList>
            <person name="Murphy B."/>
            <person name="Edwards T."/>
            <person name="Rhie A."/>
            <person name="Koren S."/>
            <person name="Phillippy A."/>
            <person name="Fedrigo O."/>
            <person name="Haase B."/>
            <person name="Mountcastle J."/>
            <person name="Lewin H."/>
            <person name="Damas J."/>
            <person name="Howe K."/>
            <person name="Formenti G."/>
            <person name="Myers G."/>
            <person name="Durbin R."/>
            <person name="Jarvis E.D."/>
        </authorList>
    </citation>
    <scope>NUCLEOTIDE SEQUENCE [LARGE SCALE GENOMIC DNA]</scope>
</reference>
<dbReference type="Proteomes" id="UP000694390">
    <property type="component" value="Chromosome 7"/>
</dbReference>
<reference evidence="1" key="2">
    <citation type="submission" date="2025-08" db="UniProtKB">
        <authorList>
            <consortium name="Ensembl"/>
        </authorList>
    </citation>
    <scope>IDENTIFICATION</scope>
</reference>
<name>A0A8C4WE23_9SAUR</name>
<reference evidence="1" key="3">
    <citation type="submission" date="2025-09" db="UniProtKB">
        <authorList>
            <consortium name="Ensembl"/>
        </authorList>
    </citation>
    <scope>IDENTIFICATION</scope>
</reference>
<accession>A0A8C4WE23</accession>